<feature type="transmembrane region" description="Helical" evidence="5">
    <location>
        <begin position="20"/>
        <end position="38"/>
    </location>
</feature>
<accession>A9A558</accession>
<evidence type="ECO:0000313" key="7">
    <source>
        <dbReference type="Proteomes" id="UP000000792"/>
    </source>
</evidence>
<dbReference type="PANTHER" id="PTHR39344:SF1">
    <property type="entry name" value="UPF0182 PROTEIN SLL1060"/>
    <property type="match status" value="1"/>
</dbReference>
<feature type="transmembrane region" description="Helical" evidence="5">
    <location>
        <begin position="231"/>
        <end position="251"/>
    </location>
</feature>
<evidence type="ECO:0000256" key="5">
    <source>
        <dbReference type="SAM" id="Phobius"/>
    </source>
</evidence>
<feature type="transmembrane region" description="Helical" evidence="5">
    <location>
        <begin position="185"/>
        <end position="210"/>
    </location>
</feature>
<keyword evidence="3 5" id="KW-1133">Transmembrane helix</keyword>
<dbReference type="Proteomes" id="UP000000792">
    <property type="component" value="Chromosome"/>
</dbReference>
<dbReference type="KEGG" id="nmr:Nmar_0067"/>
<protein>
    <submittedName>
        <fullName evidence="6">Uncharacterized protein</fullName>
    </submittedName>
</protein>
<gene>
    <name evidence="6" type="ordered locus">Nmar_0067</name>
</gene>
<feature type="transmembrane region" description="Helical" evidence="5">
    <location>
        <begin position="299"/>
        <end position="319"/>
    </location>
</feature>
<proteinExistence type="predicted"/>
<keyword evidence="2 5" id="KW-0812">Transmembrane</keyword>
<evidence type="ECO:0000256" key="2">
    <source>
        <dbReference type="ARBA" id="ARBA00022692"/>
    </source>
</evidence>
<keyword evidence="1" id="KW-1003">Cell membrane</keyword>
<evidence type="ECO:0000313" key="6">
    <source>
        <dbReference type="EMBL" id="ABX11967.1"/>
    </source>
</evidence>
<name>A9A558_NITMS</name>
<organism evidence="6 7">
    <name type="scientific">Nitrosopumilus maritimus (strain SCM1)</name>
    <dbReference type="NCBI Taxonomy" id="436308"/>
    <lineage>
        <taxon>Archaea</taxon>
        <taxon>Nitrososphaerota</taxon>
        <taxon>Nitrososphaeria</taxon>
        <taxon>Nitrosopumilales</taxon>
        <taxon>Nitrosopumilaceae</taxon>
        <taxon>Nitrosopumilus</taxon>
    </lineage>
</organism>
<sequence>MILYSASTDKQTPPPDAGKYIRLGIIAIIGIVIFAIVGNQAVILSMNFTEFGDQFTKPLYYTLVSTIILAAIALVRVNIAGRSSIFWYAINTAIGFLGRSGQQPITNAVPSFRDYKLSSGQFILWQITKIFLFGAFFANIMFGFAAMSFIDGNYLGIENLPKLFSLPFVTPETDPNYAAENVVPMIPALVILIPPILAAIGLRLVLYVGLHRIINVITSFLQDSNEGKPRYLNYVSTIEGIIGIGILWAGFNLFFTDQIDYNTRYVIGGTLVIGSALIAFSVVDRIRARVLTHMFKRDVYIRILTIIAIAIIIAGVVSVNNSIADAKKIEFLGPYTAQQIGVNRYLGELNNIQENTHDVQLTSVSPNNIKNYVSQNSDVLDVIRVWDWEAAFAKLKPEIGLIPYVDFEDNDILRFNNTLYWTASMKPILPTSVSLENRWYNEHFVYTHVPEGFLTLEATDGQIVDSEQFFKQREIYYGEGGLFEQTWSGYPNSRGSESAELGGVSYSGLGGLDVSPPLSWIFEPNFLLSFPGESVHIMRYKDVHDRMQTLYPYFLYDLFGKELDSLPVTDGENSYWLIPLIIGFDTRDVPWSVGNPYLRLVGYALVDSYDGDIQLLKTGDDFFTEMFASQYEEQFQPMPAWLEEQIRYPVELFNWKTEMYNVYHVTNVETFIQANEFYEIPRGLDTYYVEAKPPGFDQTEFLGLLSLELRGSEGRNLAGYMVVENDLTNLGDLQFYEVPLDSETKLIGPTAVREALDRDPEFAQLKTLLRNPRIGDNILYRVGAHDVYFIPVYTAGAGGVVAQLGTIAAVGAAFNGEYFVGLGDTQEQAFEAYLKKVSGVAGSITVADENYVELDRNDRIEIIKKVFEENEITISEPTSIQIPLSFNEGELFFFTENEREETVEFLSQFIDDFVKPRSDRVFMWQEENNLNIGTIYVKDGISEIHYVSIEVGS</sequence>
<feature type="transmembrane region" description="Helical" evidence="5">
    <location>
        <begin position="122"/>
        <end position="150"/>
    </location>
</feature>
<keyword evidence="4 5" id="KW-0472">Membrane</keyword>
<dbReference type="InterPro" id="IPR005372">
    <property type="entry name" value="UPF0182"/>
</dbReference>
<dbReference type="GO" id="GO:0016020">
    <property type="term" value="C:membrane"/>
    <property type="evidence" value="ECO:0007669"/>
    <property type="project" value="InterPro"/>
</dbReference>
<dbReference type="AlphaFoldDB" id="A9A558"/>
<dbReference type="eggNOG" id="arCOG06128">
    <property type="taxonomic scope" value="Archaea"/>
</dbReference>
<dbReference type="STRING" id="436308.Nmar_0067"/>
<keyword evidence="7" id="KW-1185">Reference proteome</keyword>
<dbReference type="EnsemblBacteria" id="ABX11967">
    <property type="protein sequence ID" value="ABX11967"/>
    <property type="gene ID" value="Nmar_0067"/>
</dbReference>
<dbReference type="PhylomeDB" id="A9A558"/>
<evidence type="ECO:0000256" key="3">
    <source>
        <dbReference type="ARBA" id="ARBA00022989"/>
    </source>
</evidence>
<feature type="transmembrane region" description="Helical" evidence="5">
    <location>
        <begin position="263"/>
        <end position="283"/>
    </location>
</feature>
<dbReference type="InParanoid" id="A9A558"/>
<dbReference type="HOGENOM" id="CLU_309646_0_0_2"/>
<dbReference type="EMBL" id="CP000866">
    <property type="protein sequence ID" value="ABX11967.1"/>
    <property type="molecule type" value="Genomic_DNA"/>
</dbReference>
<evidence type="ECO:0000256" key="4">
    <source>
        <dbReference type="ARBA" id="ARBA00023136"/>
    </source>
</evidence>
<reference evidence="6 7" key="1">
    <citation type="journal article" date="2010" name="Proc. Natl. Acad. Sci. U.S.A.">
        <title>Nitrosopumilus maritimus genome reveals unique mechanisms for nitrification and autotrophy in globally distributed marine crenarchaea.</title>
        <authorList>
            <person name="Walker C.B."/>
            <person name="de la Torre J.R."/>
            <person name="Klotz M.G."/>
            <person name="Urakawa H."/>
            <person name="Pinel N."/>
            <person name="Arp D.J."/>
            <person name="Brochier-Armanet C."/>
            <person name="Chain P.S."/>
            <person name="Chan P.P."/>
            <person name="Gollabgir A."/>
            <person name="Hemp J."/>
            <person name="Hugler M."/>
            <person name="Karr E.A."/>
            <person name="Konneke M."/>
            <person name="Shin M."/>
            <person name="Lawton T.J."/>
            <person name="Lowe T."/>
            <person name="Martens-Habbena W."/>
            <person name="Sayavedra-Soto L.A."/>
            <person name="Lang D."/>
            <person name="Sievert S.M."/>
            <person name="Rosenzweig A.C."/>
            <person name="Manning G."/>
            <person name="Stahl D.A."/>
        </authorList>
    </citation>
    <scope>NUCLEOTIDE SEQUENCE [LARGE SCALE GENOMIC DNA]</scope>
    <source>
        <strain evidence="6 7">SCM1</strain>
    </source>
</reference>
<evidence type="ECO:0000256" key="1">
    <source>
        <dbReference type="ARBA" id="ARBA00022475"/>
    </source>
</evidence>
<feature type="transmembrane region" description="Helical" evidence="5">
    <location>
        <begin position="59"/>
        <end position="79"/>
    </location>
</feature>
<dbReference type="PANTHER" id="PTHR39344">
    <property type="entry name" value="UPF0182 PROTEIN SLL1060"/>
    <property type="match status" value="1"/>
</dbReference>
<dbReference type="Pfam" id="PF03699">
    <property type="entry name" value="UPF0182"/>
    <property type="match status" value="1"/>
</dbReference>